<proteinExistence type="predicted"/>
<reference evidence="2" key="1">
    <citation type="journal article" date="2012" name="Nat. Biotechnol.">
        <title>Reference genome sequence of the model plant Setaria.</title>
        <authorList>
            <person name="Bennetzen J.L."/>
            <person name="Schmutz J."/>
            <person name="Wang H."/>
            <person name="Percifield R."/>
            <person name="Hawkins J."/>
            <person name="Pontaroli A.C."/>
            <person name="Estep M."/>
            <person name="Feng L."/>
            <person name="Vaughn J.N."/>
            <person name="Grimwood J."/>
            <person name="Jenkins J."/>
            <person name="Barry K."/>
            <person name="Lindquist E."/>
            <person name="Hellsten U."/>
            <person name="Deshpande S."/>
            <person name="Wang X."/>
            <person name="Wu X."/>
            <person name="Mitros T."/>
            <person name="Triplett J."/>
            <person name="Yang X."/>
            <person name="Ye C.Y."/>
            <person name="Mauro-Herrera M."/>
            <person name="Wang L."/>
            <person name="Li P."/>
            <person name="Sharma M."/>
            <person name="Sharma R."/>
            <person name="Ronald P.C."/>
            <person name="Panaud O."/>
            <person name="Kellogg E.A."/>
            <person name="Brutnell T.P."/>
            <person name="Doust A.N."/>
            <person name="Tuskan G.A."/>
            <person name="Rokhsar D."/>
            <person name="Devos K.M."/>
        </authorList>
    </citation>
    <scope>NUCLEOTIDE SEQUENCE [LARGE SCALE GENOMIC DNA]</scope>
    <source>
        <strain evidence="2">cv. Yugu1</strain>
    </source>
</reference>
<dbReference type="Proteomes" id="UP000004995">
    <property type="component" value="Unassembled WGS sequence"/>
</dbReference>
<evidence type="ECO:0000313" key="1">
    <source>
        <dbReference type="EnsemblPlants" id="KQL27270"/>
    </source>
</evidence>
<evidence type="ECO:0000313" key="2">
    <source>
        <dbReference type="Proteomes" id="UP000004995"/>
    </source>
</evidence>
<organism evidence="1 2">
    <name type="scientific">Setaria italica</name>
    <name type="common">Foxtail millet</name>
    <name type="synonym">Panicum italicum</name>
    <dbReference type="NCBI Taxonomy" id="4555"/>
    <lineage>
        <taxon>Eukaryota</taxon>
        <taxon>Viridiplantae</taxon>
        <taxon>Streptophyta</taxon>
        <taxon>Embryophyta</taxon>
        <taxon>Tracheophyta</taxon>
        <taxon>Spermatophyta</taxon>
        <taxon>Magnoliopsida</taxon>
        <taxon>Liliopsida</taxon>
        <taxon>Poales</taxon>
        <taxon>Poaceae</taxon>
        <taxon>PACMAD clade</taxon>
        <taxon>Panicoideae</taxon>
        <taxon>Panicodae</taxon>
        <taxon>Paniceae</taxon>
        <taxon>Cenchrinae</taxon>
        <taxon>Setaria</taxon>
    </lineage>
</organism>
<dbReference type="HOGENOM" id="CLU_3072264_0_0_1"/>
<dbReference type="Gramene" id="KQL27270">
    <property type="protein sequence ID" value="KQL27270"/>
    <property type="gene ID" value="SETIT_031833mg"/>
</dbReference>
<dbReference type="InParanoid" id="K3ZZ01"/>
<reference evidence="1" key="2">
    <citation type="submission" date="2018-08" db="UniProtKB">
        <authorList>
            <consortium name="EnsemblPlants"/>
        </authorList>
    </citation>
    <scope>IDENTIFICATION</scope>
    <source>
        <strain evidence="1">Yugu1</strain>
    </source>
</reference>
<protein>
    <submittedName>
        <fullName evidence="1">Uncharacterized protein</fullName>
    </submittedName>
</protein>
<sequence>MNCRLYTKPPDRPLLILGNAERASPEKLVTKAQISIILSTINYKNAATLAATQ</sequence>
<dbReference type="EnsemblPlants" id="KQL27270">
    <property type="protein sequence ID" value="KQL27270"/>
    <property type="gene ID" value="SETIT_031833mg"/>
</dbReference>
<name>K3ZZ01_SETIT</name>
<accession>K3ZZ01</accession>
<dbReference type="EMBL" id="AGNK02001378">
    <property type="status" value="NOT_ANNOTATED_CDS"/>
    <property type="molecule type" value="Genomic_DNA"/>
</dbReference>
<dbReference type="AlphaFoldDB" id="K3ZZ01"/>
<keyword evidence="2" id="KW-1185">Reference proteome</keyword>